<dbReference type="EMBL" id="CP002103">
    <property type="protein sequence ID" value="AEH40962.1"/>
    <property type="molecule type" value="Genomic_DNA"/>
</dbReference>
<reference evidence="1 2" key="1">
    <citation type="journal article" date="2011" name="PLoS ONE">
        <title>Complete genome sequence of Treponema paraluiscuniculi, strain Cuniculi A: the loss of infectivity to humans is associated with genome decay.</title>
        <authorList>
            <person name="Smajs D."/>
            <person name="Zobanikova M."/>
            <person name="Strouhal M."/>
            <person name="Cejkova D."/>
            <person name="Dugan-Rocha S."/>
            <person name="Pospisilova P."/>
            <person name="Norris S.J."/>
            <person name="Albert T."/>
            <person name="Qin X."/>
            <person name="Hallsworth-Pepin K."/>
            <person name="Buhay C."/>
            <person name="Muzny D.M."/>
            <person name="Chen L."/>
            <person name="Gibbs R.A."/>
            <person name="Weinstock G.M."/>
        </authorList>
    </citation>
    <scope>NUCLEOTIDE SEQUENCE [LARGE SCALE GENOMIC DNA]</scope>
    <source>
        <strain evidence="1 2">Cuniculi A</strain>
    </source>
</reference>
<dbReference type="PATRIC" id="fig|545776.3.peg.1050"/>
<proteinExistence type="predicted"/>
<protein>
    <submittedName>
        <fullName evidence="1">Uncharacterized protein</fullName>
    </submittedName>
</protein>
<name>F7XRA3_TREPU</name>
<gene>
    <name evidence="1" type="ordered locus">TPCCA_1035a</name>
</gene>
<dbReference type="KEGG" id="tpl:TPCCA_1035a"/>
<dbReference type="Proteomes" id="UP000008317">
    <property type="component" value="Chromosome"/>
</dbReference>
<accession>F7XRA3</accession>
<dbReference type="HOGENOM" id="CLU_3085936_0_0_12"/>
<evidence type="ECO:0000313" key="2">
    <source>
        <dbReference type="Proteomes" id="UP000008317"/>
    </source>
</evidence>
<organism evidence="1 2">
    <name type="scientific">Treponema paraluiscuniculi (strain Cuniculi A)</name>
    <dbReference type="NCBI Taxonomy" id="545776"/>
    <lineage>
        <taxon>Bacteria</taxon>
        <taxon>Pseudomonadati</taxon>
        <taxon>Spirochaetota</taxon>
        <taxon>Spirochaetia</taxon>
        <taxon>Spirochaetales</taxon>
        <taxon>Treponemataceae</taxon>
        <taxon>Treponema</taxon>
    </lineage>
</organism>
<dbReference type="AlphaFoldDB" id="F7XRA3"/>
<evidence type="ECO:0000313" key="1">
    <source>
        <dbReference type="EMBL" id="AEH40962.1"/>
    </source>
</evidence>
<sequence length="52" mass="6029">MKDYLLFRTGFLCIQKLWGGAAGSDGKKTCMYRIKNRTLFILSAVKWELNEL</sequence>